<organism evidence="2 3">
    <name type="scientific">Bacillus cereus</name>
    <dbReference type="NCBI Taxonomy" id="1396"/>
    <lineage>
        <taxon>Bacteria</taxon>
        <taxon>Bacillati</taxon>
        <taxon>Bacillota</taxon>
        <taxon>Bacilli</taxon>
        <taxon>Bacillales</taxon>
        <taxon>Bacillaceae</taxon>
        <taxon>Bacillus</taxon>
        <taxon>Bacillus cereus group</taxon>
    </lineage>
</organism>
<protein>
    <submittedName>
        <fullName evidence="2">IS630 family transposase</fullName>
    </submittedName>
</protein>
<dbReference type="PANTHER" id="PTHR46564">
    <property type="entry name" value="TRANSPOSASE"/>
    <property type="match status" value="1"/>
</dbReference>
<evidence type="ECO:0000259" key="1">
    <source>
        <dbReference type="Pfam" id="PF13358"/>
    </source>
</evidence>
<accession>A0AB34DE35</accession>
<dbReference type="Pfam" id="PF13358">
    <property type="entry name" value="DDE_3"/>
    <property type="match status" value="1"/>
</dbReference>
<dbReference type="GO" id="GO:0003676">
    <property type="term" value="F:nucleic acid binding"/>
    <property type="evidence" value="ECO:0007669"/>
    <property type="project" value="InterPro"/>
</dbReference>
<comment type="caution">
    <text evidence="2">The sequence shown here is derived from an EMBL/GenBank/DDBJ whole genome shotgun (WGS) entry which is preliminary data.</text>
</comment>
<reference evidence="2 3" key="1">
    <citation type="submission" date="2019-10" db="EMBL/GenBank/DDBJ databases">
        <title>Bacillus from the desert of Cuatro Cinegas, Coahuila.</title>
        <authorList>
            <person name="Olmedo-Alvarez G."/>
            <person name="Saldana S."/>
            <person name="Barcelo D."/>
        </authorList>
    </citation>
    <scope>NUCLEOTIDE SEQUENCE [LARGE SCALE GENOMIC DNA]</scope>
    <source>
        <strain evidence="2 3">CH101a_3T</strain>
    </source>
</reference>
<dbReference type="Proteomes" id="UP000477920">
    <property type="component" value="Unassembled WGS sequence"/>
</dbReference>
<dbReference type="Gene3D" id="3.30.420.10">
    <property type="entry name" value="Ribonuclease H-like superfamily/Ribonuclease H"/>
    <property type="match status" value="1"/>
</dbReference>
<sequence length="184" mass="21659">MDKKNLSDDMILFYEDETHIRDYQALHTSWFLRGKQKQIPTYGRHASVTLFGAVNTQNGRLHCMEASSCNAIYFRHFLQYVLHENPNKHIVMILDNARIHHAKLLKPFLKKNSQRLTLVFLPPYSPNLNLLERIWKALKESVISNRFHASQKEIKTSVLSFLEHLSQFPEKVLQRLGTEQLLKY</sequence>
<dbReference type="InterPro" id="IPR047655">
    <property type="entry name" value="Transpos_IS630-like"/>
</dbReference>
<evidence type="ECO:0000313" key="3">
    <source>
        <dbReference type="Proteomes" id="UP000477920"/>
    </source>
</evidence>
<dbReference type="AlphaFoldDB" id="A0AB34DE35"/>
<dbReference type="InterPro" id="IPR036397">
    <property type="entry name" value="RNaseH_sf"/>
</dbReference>
<dbReference type="NCBIfam" id="NF033545">
    <property type="entry name" value="transpos_IS630"/>
    <property type="match status" value="1"/>
</dbReference>
<gene>
    <name evidence="2" type="ORF">F8158_17695</name>
</gene>
<dbReference type="EMBL" id="WBPB01000041">
    <property type="protein sequence ID" value="KAB2496779.1"/>
    <property type="molecule type" value="Genomic_DNA"/>
</dbReference>
<dbReference type="InterPro" id="IPR038717">
    <property type="entry name" value="Tc1-like_DDE_dom"/>
</dbReference>
<evidence type="ECO:0000313" key="2">
    <source>
        <dbReference type="EMBL" id="KAB2496779.1"/>
    </source>
</evidence>
<proteinExistence type="predicted"/>
<dbReference type="RefSeq" id="WP_151639881.1">
    <property type="nucleotide sequence ID" value="NZ_WBPB01000041.1"/>
</dbReference>
<dbReference type="PANTHER" id="PTHR46564:SF1">
    <property type="entry name" value="TRANSPOSASE"/>
    <property type="match status" value="1"/>
</dbReference>
<name>A0AB34DE35_BACCE</name>
<feature type="domain" description="Tc1-like transposase DDE" evidence="1">
    <location>
        <begin position="13"/>
        <end position="155"/>
    </location>
</feature>